<dbReference type="EMBL" id="JAWMAJ010000141">
    <property type="protein sequence ID" value="MDV7220716.1"/>
    <property type="molecule type" value="Genomic_DNA"/>
</dbReference>
<dbReference type="PANTHER" id="PTHR12286:SF5">
    <property type="entry name" value="SACCHAROPINE DEHYDROGENASE-LIKE OXIDOREDUCTASE"/>
    <property type="match status" value="1"/>
</dbReference>
<dbReference type="RefSeq" id="WP_317774194.1">
    <property type="nucleotide sequence ID" value="NZ_JAWMAJ010000141.1"/>
</dbReference>
<keyword evidence="1" id="KW-0812">Transmembrane</keyword>
<dbReference type="InterPro" id="IPR051276">
    <property type="entry name" value="Saccharopine_DH-like_oxidrdct"/>
</dbReference>
<dbReference type="Proteomes" id="UP001187346">
    <property type="component" value="Unassembled WGS sequence"/>
</dbReference>
<evidence type="ECO:0000256" key="1">
    <source>
        <dbReference type="SAM" id="Phobius"/>
    </source>
</evidence>
<dbReference type="InterPro" id="IPR005097">
    <property type="entry name" value="Sacchrp_dh_NADP-bd"/>
</dbReference>
<evidence type="ECO:0000259" key="2">
    <source>
        <dbReference type="Pfam" id="PF03435"/>
    </source>
</evidence>
<accession>A0ABU4FL99</accession>
<protein>
    <submittedName>
        <fullName evidence="3">Saccharopine dehydrogenase NADP-binding domain-containing protein</fullName>
    </submittedName>
</protein>
<comment type="caution">
    <text evidence="3">The sequence shown here is derived from an EMBL/GenBank/DDBJ whole genome shotgun (WGS) entry which is preliminary data.</text>
</comment>
<evidence type="ECO:0000313" key="3">
    <source>
        <dbReference type="EMBL" id="MDV7220716.1"/>
    </source>
</evidence>
<feature type="domain" description="Saccharopine dehydrogenase NADP binding" evidence="2">
    <location>
        <begin position="10"/>
        <end position="135"/>
    </location>
</feature>
<reference evidence="3 4" key="1">
    <citation type="submission" date="2023-10" db="EMBL/GenBank/DDBJ databases">
        <title>Characterization of rhizosphere-enriched actinobacteria from wheat plants lab-grown on chernevaya soil.</title>
        <authorList>
            <person name="Tikhonova E.N."/>
            <person name="Konopkin A."/>
            <person name="Kravchenko I.K."/>
        </authorList>
    </citation>
    <scope>NUCLEOTIDE SEQUENCE [LARGE SCALE GENOMIC DNA]</scope>
    <source>
        <strain evidence="3 4">RR29</strain>
    </source>
</reference>
<dbReference type="SUPFAM" id="SSF51735">
    <property type="entry name" value="NAD(P)-binding Rossmann-fold domains"/>
    <property type="match status" value="1"/>
</dbReference>
<organism evidence="3 4">
    <name type="scientific">Streptomyces prunicolor</name>
    <dbReference type="NCBI Taxonomy" id="67348"/>
    <lineage>
        <taxon>Bacteria</taxon>
        <taxon>Bacillati</taxon>
        <taxon>Actinomycetota</taxon>
        <taxon>Actinomycetes</taxon>
        <taxon>Kitasatosporales</taxon>
        <taxon>Streptomycetaceae</taxon>
        <taxon>Streptomyces</taxon>
    </lineage>
</organism>
<gene>
    <name evidence="3" type="ORF">R5A26_32745</name>
</gene>
<name>A0ABU4FL99_9ACTN</name>
<dbReference type="Pfam" id="PF03435">
    <property type="entry name" value="Sacchrp_dh_NADP"/>
    <property type="match status" value="1"/>
</dbReference>
<keyword evidence="1" id="KW-1133">Transmembrane helix</keyword>
<dbReference type="InterPro" id="IPR036291">
    <property type="entry name" value="NAD(P)-bd_dom_sf"/>
</dbReference>
<keyword evidence="1" id="KW-0472">Membrane</keyword>
<dbReference type="PANTHER" id="PTHR12286">
    <property type="entry name" value="SACCHAROPINE DEHYDROGENASE-LIKE OXIDOREDUCTASE"/>
    <property type="match status" value="1"/>
</dbReference>
<keyword evidence="4" id="KW-1185">Reference proteome</keyword>
<feature type="transmembrane region" description="Helical" evidence="1">
    <location>
        <begin position="263"/>
        <end position="282"/>
    </location>
</feature>
<evidence type="ECO:0000313" key="4">
    <source>
        <dbReference type="Proteomes" id="UP001187346"/>
    </source>
</evidence>
<dbReference type="Gene3D" id="3.40.50.720">
    <property type="entry name" value="NAD(P)-binding Rossmann-like Domain"/>
    <property type="match status" value="1"/>
</dbReference>
<proteinExistence type="predicted"/>
<sequence length="396" mass="42211">MVMVTRNCDIVVFGATGFTGRLAAEYLAEHLPPGARWAIAGRSARKLEAVRDGLGLPDLPILVADSADPAALAKVAASTRVLITTVGPYLKYGEALVKACAEAGTDYLDLAAEQEFVDTMFVKYRAAATANGARIVHSAGFDSVPHDLGTYITVKHLPEDVPITVDGVVQTSADFSGGTYHTVVNYLARLRQWRAAARARAAVEGQPTGRRSRNPSAWPARRFGLWLVPFPGVDGQNIAYSGRLLDRYGPDFTYRHWIGTRRFPAAAGIIGLVGTLLVGAQIKPLRSVLLRLKDSGAGPTEEVRAKSTFTATFHGTGGGRHVVCRVSGGDPGYTETAKILGEAAMSLAFDDLPRTIGPVTPAAAMGDALIDRLVRAGITFELVEQRVEQRQAGSST</sequence>